<dbReference type="EMBL" id="PQIB02000002">
    <property type="protein sequence ID" value="RLN35183.1"/>
    <property type="molecule type" value="Genomic_DNA"/>
</dbReference>
<reference evidence="3" key="1">
    <citation type="journal article" date="2019" name="Nat. Commun.">
        <title>The genome of broomcorn millet.</title>
        <authorList>
            <person name="Zou C."/>
            <person name="Miki D."/>
            <person name="Li D."/>
            <person name="Tang Q."/>
            <person name="Xiao L."/>
            <person name="Rajput S."/>
            <person name="Deng P."/>
            <person name="Jia W."/>
            <person name="Huang R."/>
            <person name="Zhang M."/>
            <person name="Sun Y."/>
            <person name="Hu J."/>
            <person name="Fu X."/>
            <person name="Schnable P.S."/>
            <person name="Li F."/>
            <person name="Zhang H."/>
            <person name="Feng B."/>
            <person name="Zhu X."/>
            <person name="Liu R."/>
            <person name="Schnable J.C."/>
            <person name="Zhu J.-K."/>
            <person name="Zhang H."/>
        </authorList>
    </citation>
    <scope>NUCLEOTIDE SEQUENCE [LARGE SCALE GENOMIC DNA]</scope>
</reference>
<accession>A0A3L6TD10</accession>
<keyword evidence="3" id="KW-1185">Reference proteome</keyword>
<keyword evidence="1" id="KW-0732">Signal</keyword>
<name>A0A3L6TD10_PANMI</name>
<evidence type="ECO:0000313" key="3">
    <source>
        <dbReference type="Proteomes" id="UP000275267"/>
    </source>
</evidence>
<proteinExistence type="predicted"/>
<dbReference type="GO" id="GO:0003723">
    <property type="term" value="F:RNA binding"/>
    <property type="evidence" value="ECO:0007669"/>
    <property type="project" value="InterPro"/>
</dbReference>
<dbReference type="InterPro" id="IPR036430">
    <property type="entry name" value="RNase_T2-like_sf"/>
</dbReference>
<comment type="caution">
    <text evidence="2">The sequence shown here is derived from an EMBL/GenBank/DDBJ whole genome shotgun (WGS) entry which is preliminary data.</text>
</comment>
<gene>
    <name evidence="2" type="ORF">C2845_PM03G03270</name>
</gene>
<dbReference type="GO" id="GO:0033897">
    <property type="term" value="F:ribonuclease T2 activity"/>
    <property type="evidence" value="ECO:0007669"/>
    <property type="project" value="InterPro"/>
</dbReference>
<evidence type="ECO:0000313" key="2">
    <source>
        <dbReference type="EMBL" id="RLN35183.1"/>
    </source>
</evidence>
<evidence type="ECO:0000256" key="1">
    <source>
        <dbReference type="SAM" id="SignalP"/>
    </source>
</evidence>
<feature type="signal peptide" evidence="1">
    <location>
        <begin position="1"/>
        <end position="18"/>
    </location>
</feature>
<dbReference type="Proteomes" id="UP000275267">
    <property type="component" value="Unassembled WGS sequence"/>
</dbReference>
<dbReference type="Gene3D" id="3.90.730.10">
    <property type="entry name" value="Ribonuclease T2-like"/>
    <property type="match status" value="1"/>
</dbReference>
<dbReference type="SUPFAM" id="SSF55895">
    <property type="entry name" value="Ribonuclease Rh-like"/>
    <property type="match status" value="1"/>
</dbReference>
<sequence length="87" mass="9760">MAVLLLLWLAALPAASSASCHRGRQKHGTCSHPVIQDEYSYFSTTLHLYSSYNVTVSSTVPSSWRHSWHSALTDMQSFACSHPDWHL</sequence>
<organism evidence="2 3">
    <name type="scientific">Panicum miliaceum</name>
    <name type="common">Proso millet</name>
    <name type="synonym">Broomcorn millet</name>
    <dbReference type="NCBI Taxonomy" id="4540"/>
    <lineage>
        <taxon>Eukaryota</taxon>
        <taxon>Viridiplantae</taxon>
        <taxon>Streptophyta</taxon>
        <taxon>Embryophyta</taxon>
        <taxon>Tracheophyta</taxon>
        <taxon>Spermatophyta</taxon>
        <taxon>Magnoliopsida</taxon>
        <taxon>Liliopsida</taxon>
        <taxon>Poales</taxon>
        <taxon>Poaceae</taxon>
        <taxon>PACMAD clade</taxon>
        <taxon>Panicoideae</taxon>
        <taxon>Panicodae</taxon>
        <taxon>Paniceae</taxon>
        <taxon>Panicinae</taxon>
        <taxon>Panicum</taxon>
        <taxon>Panicum sect. Panicum</taxon>
    </lineage>
</organism>
<feature type="chain" id="PRO_5018264968" evidence="1">
    <location>
        <begin position="19"/>
        <end position="87"/>
    </location>
</feature>
<protein>
    <submittedName>
        <fullName evidence="2">Uncharacterized protein</fullName>
    </submittedName>
</protein>
<dbReference type="AlphaFoldDB" id="A0A3L6TD10"/>